<sequence>MNECAAAYEEVERATPPPRDQWDRCIEELARTLEPKAVAMIEYMIPGFFRIFSPRHSSRVKAVAALLFIVPPLHHEGRRGHCYVPGNSQNEKRTGPAKPRQLQSDRNGSASTWRNELLSSQADGRSRRQFNTYHHSARLRTIDPLPSRRPCRRLHIRLYPDCKSSDEVTRDDLNRLHRNPDPLLDGGIFMSAEGKVFKVVSITTIAKAGGRDRLFYVSFADEGPEAVAYEEHFFNFLGTSVKLTL</sequence>
<evidence type="ECO:0000313" key="2">
    <source>
        <dbReference type="EMBL" id="KAJ7722746.1"/>
    </source>
</evidence>
<protein>
    <submittedName>
        <fullName evidence="2">Uncharacterized protein</fullName>
    </submittedName>
</protein>
<reference evidence="2" key="1">
    <citation type="submission" date="2023-03" db="EMBL/GenBank/DDBJ databases">
        <title>Massive genome expansion in bonnet fungi (Mycena s.s.) driven by repeated elements and novel gene families across ecological guilds.</title>
        <authorList>
            <consortium name="Lawrence Berkeley National Laboratory"/>
            <person name="Harder C.B."/>
            <person name="Miyauchi S."/>
            <person name="Viragh M."/>
            <person name="Kuo A."/>
            <person name="Thoen E."/>
            <person name="Andreopoulos B."/>
            <person name="Lu D."/>
            <person name="Skrede I."/>
            <person name="Drula E."/>
            <person name="Henrissat B."/>
            <person name="Morin E."/>
            <person name="Kohler A."/>
            <person name="Barry K."/>
            <person name="LaButti K."/>
            <person name="Morin E."/>
            <person name="Salamov A."/>
            <person name="Lipzen A."/>
            <person name="Mereny Z."/>
            <person name="Hegedus B."/>
            <person name="Baldrian P."/>
            <person name="Stursova M."/>
            <person name="Weitz H."/>
            <person name="Taylor A."/>
            <person name="Grigoriev I.V."/>
            <person name="Nagy L.G."/>
            <person name="Martin F."/>
            <person name="Kauserud H."/>
        </authorList>
    </citation>
    <scope>NUCLEOTIDE SEQUENCE</scope>
    <source>
        <strain evidence="2">CBHHK188m</strain>
    </source>
</reference>
<gene>
    <name evidence="2" type="ORF">DFH07DRAFT_856595</name>
</gene>
<evidence type="ECO:0000256" key="1">
    <source>
        <dbReference type="SAM" id="MobiDB-lite"/>
    </source>
</evidence>
<comment type="caution">
    <text evidence="2">The sequence shown here is derived from an EMBL/GenBank/DDBJ whole genome shotgun (WGS) entry which is preliminary data.</text>
</comment>
<organism evidence="2 3">
    <name type="scientific">Mycena maculata</name>
    <dbReference type="NCBI Taxonomy" id="230809"/>
    <lineage>
        <taxon>Eukaryota</taxon>
        <taxon>Fungi</taxon>
        <taxon>Dikarya</taxon>
        <taxon>Basidiomycota</taxon>
        <taxon>Agaricomycotina</taxon>
        <taxon>Agaricomycetes</taxon>
        <taxon>Agaricomycetidae</taxon>
        <taxon>Agaricales</taxon>
        <taxon>Marasmiineae</taxon>
        <taxon>Mycenaceae</taxon>
        <taxon>Mycena</taxon>
    </lineage>
</organism>
<dbReference type="AlphaFoldDB" id="A0AAD7MLX2"/>
<dbReference type="Proteomes" id="UP001215280">
    <property type="component" value="Unassembled WGS sequence"/>
</dbReference>
<name>A0AAD7MLX2_9AGAR</name>
<keyword evidence="3" id="KW-1185">Reference proteome</keyword>
<accession>A0AAD7MLX2</accession>
<feature type="compositionally biased region" description="Polar residues" evidence="1">
    <location>
        <begin position="101"/>
        <end position="112"/>
    </location>
</feature>
<proteinExistence type="predicted"/>
<evidence type="ECO:0000313" key="3">
    <source>
        <dbReference type="Proteomes" id="UP001215280"/>
    </source>
</evidence>
<feature type="region of interest" description="Disordered" evidence="1">
    <location>
        <begin position="79"/>
        <end position="112"/>
    </location>
</feature>
<dbReference type="EMBL" id="JARJLG010000254">
    <property type="protein sequence ID" value="KAJ7722746.1"/>
    <property type="molecule type" value="Genomic_DNA"/>
</dbReference>